<proteinExistence type="predicted"/>
<dbReference type="SUPFAM" id="SSF52833">
    <property type="entry name" value="Thioredoxin-like"/>
    <property type="match status" value="1"/>
</dbReference>
<dbReference type="GeneID" id="54333327"/>
<dbReference type="InterPro" id="IPR001853">
    <property type="entry name" value="DSBA-like_thioredoxin_dom"/>
</dbReference>
<dbReference type="InterPro" id="IPR036249">
    <property type="entry name" value="Thioredoxin-like_sf"/>
</dbReference>
<dbReference type="Proteomes" id="UP000324241">
    <property type="component" value="Unassembled WGS sequence"/>
</dbReference>
<sequence length="296" mass="34105">MPLWPLYKTPVSLERQVRSNLNREVKESLRLQKKLHGLGFVKLQPQYRSALLFNTSLMVNTLEIQTGVMRQAAYDVNVIEIEVIFDFICAWCYIGKRKLDKAIDLYRKVYPGGKYDTINIKWSPYYLNYNPHARSVPKSELVYERLSDMKLEQREALFKRMDQIGRSVGINIKSGGLIGSNTRDAHRLVHLSRQKPQDVQSALVENILAAYHEQEKDISSKELLKEIAVRVDHDAAEIDRWLNSDIAAEAVDEEARMNKERPDNTGVPCYIIQGYRLDGASDPSEFMEIFGKARVE</sequence>
<dbReference type="PANTHER" id="PTHR13887">
    <property type="entry name" value="GLUTATHIONE S-TRANSFERASE KAPPA"/>
    <property type="match status" value="1"/>
</dbReference>
<gene>
    <name evidence="2" type="ORF">ATNIH1004_010626</name>
</gene>
<evidence type="ECO:0000313" key="3">
    <source>
        <dbReference type="Proteomes" id="UP000324241"/>
    </source>
</evidence>
<name>A0A5M9MAL1_9EURO</name>
<evidence type="ECO:0000259" key="1">
    <source>
        <dbReference type="Pfam" id="PF01323"/>
    </source>
</evidence>
<dbReference type="GO" id="GO:0016491">
    <property type="term" value="F:oxidoreductase activity"/>
    <property type="evidence" value="ECO:0007669"/>
    <property type="project" value="InterPro"/>
</dbReference>
<reference evidence="2 3" key="1">
    <citation type="submission" date="2019-08" db="EMBL/GenBank/DDBJ databases">
        <title>The genome sequence of a newly discovered highly antifungal drug resistant Aspergillus species, Aspergillus tanneri NIH 1004.</title>
        <authorList>
            <person name="Mounaud S."/>
            <person name="Singh I."/>
            <person name="Joardar V."/>
            <person name="Pakala S."/>
            <person name="Pakala S."/>
            <person name="Venepally P."/>
            <person name="Chung J.K."/>
            <person name="Losada L."/>
            <person name="Nierman W.C."/>
        </authorList>
    </citation>
    <scope>NUCLEOTIDE SEQUENCE [LARGE SCALE GENOMIC DNA]</scope>
    <source>
        <strain evidence="2 3">NIH1004</strain>
    </source>
</reference>
<accession>A0A5M9MAL1</accession>
<comment type="caution">
    <text evidence="2">The sequence shown here is derived from an EMBL/GenBank/DDBJ whole genome shotgun (WGS) entry which is preliminary data.</text>
</comment>
<organism evidence="2 3">
    <name type="scientific">Aspergillus tanneri</name>
    <dbReference type="NCBI Taxonomy" id="1220188"/>
    <lineage>
        <taxon>Eukaryota</taxon>
        <taxon>Fungi</taxon>
        <taxon>Dikarya</taxon>
        <taxon>Ascomycota</taxon>
        <taxon>Pezizomycotina</taxon>
        <taxon>Eurotiomycetes</taxon>
        <taxon>Eurotiomycetidae</taxon>
        <taxon>Eurotiales</taxon>
        <taxon>Aspergillaceae</taxon>
        <taxon>Aspergillus</taxon>
        <taxon>Aspergillus subgen. Circumdati</taxon>
    </lineage>
</organism>
<dbReference type="PANTHER" id="PTHR13887:SF41">
    <property type="entry name" value="THIOREDOXIN SUPERFAMILY PROTEIN"/>
    <property type="match status" value="1"/>
</dbReference>
<protein>
    <recommendedName>
        <fullName evidence="1">DSBA-like thioredoxin domain-containing protein</fullName>
    </recommendedName>
</protein>
<feature type="domain" description="DSBA-like thioredoxin" evidence="1">
    <location>
        <begin position="81"/>
        <end position="286"/>
    </location>
</feature>
<dbReference type="EMBL" id="QUQM01000005">
    <property type="protein sequence ID" value="KAA8643851.1"/>
    <property type="molecule type" value="Genomic_DNA"/>
</dbReference>
<dbReference type="OrthoDB" id="1930760at2759"/>
<dbReference type="Gene3D" id="3.40.30.10">
    <property type="entry name" value="Glutaredoxin"/>
    <property type="match status" value="1"/>
</dbReference>
<dbReference type="AlphaFoldDB" id="A0A5M9MAL1"/>
<dbReference type="Pfam" id="PF01323">
    <property type="entry name" value="DSBA"/>
    <property type="match status" value="1"/>
</dbReference>
<dbReference type="CDD" id="cd03024">
    <property type="entry name" value="DsbA_FrnE"/>
    <property type="match status" value="1"/>
</dbReference>
<dbReference type="VEuPathDB" id="FungiDB:EYZ11_005420"/>
<dbReference type="RefSeq" id="XP_033423212.1">
    <property type="nucleotide sequence ID" value="XM_033575194.1"/>
</dbReference>
<evidence type="ECO:0000313" key="2">
    <source>
        <dbReference type="EMBL" id="KAA8643851.1"/>
    </source>
</evidence>